<dbReference type="InterPro" id="IPR003779">
    <property type="entry name" value="CMD-like"/>
</dbReference>
<dbReference type="RefSeq" id="WP_068748349.1">
    <property type="nucleotide sequence ID" value="NZ_LOHZ01000028.1"/>
</dbReference>
<accession>A0A162MJ05</accession>
<dbReference type="GO" id="GO:0051920">
    <property type="term" value="F:peroxiredoxin activity"/>
    <property type="evidence" value="ECO:0007669"/>
    <property type="project" value="InterPro"/>
</dbReference>
<comment type="caution">
    <text evidence="2">The sequence shown here is derived from an EMBL/GenBank/DDBJ whole genome shotgun (WGS) entry which is preliminary data.</text>
</comment>
<dbReference type="PANTHER" id="PTHR33930:SF2">
    <property type="entry name" value="BLR3452 PROTEIN"/>
    <property type="match status" value="1"/>
</dbReference>
<reference evidence="2 3" key="1">
    <citation type="submission" date="2015-12" db="EMBL/GenBank/DDBJ databases">
        <title>Draft genome of Thermovenabulum gondwanense isolated from a red thermophilic microbial mat colonisisng an outflow channel of a bore well.</title>
        <authorList>
            <person name="Patel B.K."/>
        </authorList>
    </citation>
    <scope>NUCLEOTIDE SEQUENCE [LARGE SCALE GENOMIC DNA]</scope>
    <source>
        <strain evidence="2 3">R270</strain>
    </source>
</reference>
<dbReference type="OrthoDB" id="1724882at2"/>
<evidence type="ECO:0000313" key="2">
    <source>
        <dbReference type="EMBL" id="KYO66331.1"/>
    </source>
</evidence>
<organism evidence="2 3">
    <name type="scientific">Thermovenabulum gondwanense</name>
    <dbReference type="NCBI Taxonomy" id="520767"/>
    <lineage>
        <taxon>Bacteria</taxon>
        <taxon>Bacillati</taxon>
        <taxon>Bacillota</taxon>
        <taxon>Clostridia</taxon>
        <taxon>Thermosediminibacterales</taxon>
        <taxon>Thermosediminibacteraceae</taxon>
        <taxon>Thermovenabulum</taxon>
    </lineage>
</organism>
<evidence type="ECO:0000259" key="1">
    <source>
        <dbReference type="Pfam" id="PF02627"/>
    </source>
</evidence>
<feature type="domain" description="Carboxymuconolactone decarboxylase-like" evidence="1">
    <location>
        <begin position="17"/>
        <end position="94"/>
    </location>
</feature>
<dbReference type="Proteomes" id="UP000075737">
    <property type="component" value="Unassembled WGS sequence"/>
</dbReference>
<proteinExistence type="predicted"/>
<dbReference type="STRING" id="520767.ATZ99_12130"/>
<dbReference type="AlphaFoldDB" id="A0A162MJ05"/>
<dbReference type="InterPro" id="IPR029032">
    <property type="entry name" value="AhpD-like"/>
</dbReference>
<sequence length="99" mass="10766">MSRNYPPFVSVLEQKDPKLFEIVSKNFDLAMGPGELEPKVKVLIALALDAFANSPEGVESLSKTARQMGATEGEIAETLRIAYMVSGMKTLSTLSNAFK</sequence>
<dbReference type="PANTHER" id="PTHR33930">
    <property type="entry name" value="ALKYL HYDROPEROXIDE REDUCTASE AHPD"/>
    <property type="match status" value="1"/>
</dbReference>
<protein>
    <recommendedName>
        <fullName evidence="1">Carboxymuconolactone decarboxylase-like domain-containing protein</fullName>
    </recommendedName>
</protein>
<evidence type="ECO:0000313" key="3">
    <source>
        <dbReference type="Proteomes" id="UP000075737"/>
    </source>
</evidence>
<name>A0A162MJ05_9FIRM</name>
<gene>
    <name evidence="2" type="ORF">ATZ99_12130</name>
</gene>
<dbReference type="Pfam" id="PF02627">
    <property type="entry name" value="CMD"/>
    <property type="match status" value="1"/>
</dbReference>
<dbReference type="Gene3D" id="1.20.1290.10">
    <property type="entry name" value="AhpD-like"/>
    <property type="match status" value="1"/>
</dbReference>
<keyword evidence="3" id="KW-1185">Reference proteome</keyword>
<dbReference type="SUPFAM" id="SSF69118">
    <property type="entry name" value="AhpD-like"/>
    <property type="match status" value="1"/>
</dbReference>
<dbReference type="EMBL" id="LOHZ01000028">
    <property type="protein sequence ID" value="KYO66331.1"/>
    <property type="molecule type" value="Genomic_DNA"/>
</dbReference>